<dbReference type="OrthoDB" id="2387925at2759"/>
<proteinExistence type="inferred from homology"/>
<comment type="similarity">
    <text evidence="6">Belongs to the class I-like SAM-binding methyltransferase superfamily. TRM5/TYW2 family.</text>
</comment>
<gene>
    <name evidence="8" type="ORF">LAQU0_S13e01970g</name>
</gene>
<keyword evidence="4 6" id="KW-0819">tRNA processing</keyword>
<dbReference type="PANTHER" id="PTHR23245">
    <property type="entry name" value="TRNA METHYLTRANSFERASE"/>
    <property type="match status" value="1"/>
</dbReference>
<dbReference type="UniPathway" id="UPA00375"/>
<protein>
    <recommendedName>
        <fullName evidence="6">tRNA wybutosine-synthesizing protein 2</fullName>
        <shortName evidence="6">tRNA-yW-synthesizing protein 2</shortName>
    </recommendedName>
    <alternativeName>
        <fullName evidence="6">tRNA(Phe) (4-demethylwyosine(37)-C(7)) aminocarboxypropyltransferase</fullName>
    </alternativeName>
</protein>
<dbReference type="SUPFAM" id="SSF53335">
    <property type="entry name" value="S-adenosyl-L-methionine-dependent methyltransferases"/>
    <property type="match status" value="1"/>
</dbReference>
<dbReference type="GO" id="GO:0102522">
    <property type="term" value="F:tRNA 4-demethylwyosine alpha-amino-alpha-carboxypropyltransferase activity"/>
    <property type="evidence" value="ECO:0007669"/>
    <property type="project" value="UniProtKB-EC"/>
</dbReference>
<accession>A0A0P1KVD6</accession>
<dbReference type="EMBL" id="LN890566">
    <property type="protein sequence ID" value="CUS24042.1"/>
    <property type="molecule type" value="Genomic_DNA"/>
</dbReference>
<keyword evidence="9" id="KW-1185">Reference proteome</keyword>
<dbReference type="PIRSF" id="PIRSF038972">
    <property type="entry name" value="Trm12"/>
    <property type="match status" value="1"/>
</dbReference>
<keyword evidence="6" id="KW-0963">Cytoplasm</keyword>
<dbReference type="InterPro" id="IPR056743">
    <property type="entry name" value="TRM5-TYW2-like_MTfase"/>
</dbReference>
<evidence type="ECO:0000256" key="3">
    <source>
        <dbReference type="ARBA" id="ARBA00022691"/>
    </source>
</evidence>
<dbReference type="Gene3D" id="3.40.50.150">
    <property type="entry name" value="Vaccinia Virus protein VP39"/>
    <property type="match status" value="1"/>
</dbReference>
<keyword evidence="2 6" id="KW-0808">Transferase</keyword>
<evidence type="ECO:0000313" key="9">
    <source>
        <dbReference type="Proteomes" id="UP000236544"/>
    </source>
</evidence>
<dbReference type="Proteomes" id="UP000236544">
    <property type="component" value="Unassembled WGS sequence"/>
</dbReference>
<dbReference type="InterPro" id="IPR029063">
    <property type="entry name" value="SAM-dependent_MTases_sf"/>
</dbReference>
<evidence type="ECO:0000256" key="4">
    <source>
        <dbReference type="ARBA" id="ARBA00022694"/>
    </source>
</evidence>
<dbReference type="GO" id="GO:0008757">
    <property type="term" value="F:S-adenosylmethionine-dependent methyltransferase activity"/>
    <property type="evidence" value="ECO:0007669"/>
    <property type="project" value="InterPro"/>
</dbReference>
<dbReference type="CDD" id="cd02440">
    <property type="entry name" value="AdoMet_MTases"/>
    <property type="match status" value="1"/>
</dbReference>
<comment type="subcellular location">
    <subcellularLocation>
        <location evidence="6">Cytoplasm</location>
    </subcellularLocation>
</comment>
<evidence type="ECO:0000256" key="5">
    <source>
        <dbReference type="ARBA" id="ARBA00049400"/>
    </source>
</evidence>
<name>A0A0P1KVD6_9SACH</name>
<sequence>MGKAEILVADTSYLKLIKTFLEANRAFVKPIRSEHGRKVVRTALDMSDMRVQEILETYKGVEAREYTVQEQHTSDRVSQFADKHLTKNGVDAAERAELTAHLPLRYTLYHPVVLFNNSAERSFLHASWQNVLQRPENSQFFQLMLQELFPHYTHVATNMPIVEHDIMRRPFHLVPLEGSLFEGEACEQTWDEPTSRDFARSVWCHVVQNGIHQFWSPVFTMFSRGNIKEKKRILDTYPDIEGRDVVDLYAGIGYFTLSYLKAGARRVFCFELNPWSTEGLRRGIASNNFRGECYVFQESNVNCVARLAQFQDLEVRHINLGLLPSSVQGYPLALSIVRDWSSLPLTTLHIHENVHVDSLTSGQFTEQTVNRLQEIEPLFQYSAQHLEKIKTFAPDVWHVCLDVEVHVPDR</sequence>
<evidence type="ECO:0000313" key="8">
    <source>
        <dbReference type="EMBL" id="CUS24042.1"/>
    </source>
</evidence>
<dbReference type="Pfam" id="PF02475">
    <property type="entry name" value="TRM5-TYW2_MTfase"/>
    <property type="match status" value="1"/>
</dbReference>
<dbReference type="InterPro" id="IPR030382">
    <property type="entry name" value="MeTrfase_TRM5/TYW2"/>
</dbReference>
<dbReference type="GO" id="GO:0008175">
    <property type="term" value="F:tRNA methyltransferase activity"/>
    <property type="evidence" value="ECO:0007669"/>
    <property type="project" value="TreeGrafter"/>
</dbReference>
<dbReference type="InterPro" id="IPR026274">
    <property type="entry name" value="tRNA_wybutosine_synth_prot_2"/>
</dbReference>
<organism evidence="8 9">
    <name type="scientific">Lachancea quebecensis</name>
    <dbReference type="NCBI Taxonomy" id="1654605"/>
    <lineage>
        <taxon>Eukaryota</taxon>
        <taxon>Fungi</taxon>
        <taxon>Dikarya</taxon>
        <taxon>Ascomycota</taxon>
        <taxon>Saccharomycotina</taxon>
        <taxon>Saccharomycetes</taxon>
        <taxon>Saccharomycetales</taxon>
        <taxon>Saccharomycetaceae</taxon>
        <taxon>Lachancea</taxon>
    </lineage>
</organism>
<evidence type="ECO:0000256" key="2">
    <source>
        <dbReference type="ARBA" id="ARBA00022679"/>
    </source>
</evidence>
<dbReference type="GO" id="GO:0030488">
    <property type="term" value="P:tRNA methylation"/>
    <property type="evidence" value="ECO:0007669"/>
    <property type="project" value="TreeGrafter"/>
</dbReference>
<dbReference type="GO" id="GO:0031591">
    <property type="term" value="P:wybutosine biosynthetic process"/>
    <property type="evidence" value="ECO:0007669"/>
    <property type="project" value="InterPro"/>
</dbReference>
<evidence type="ECO:0000256" key="1">
    <source>
        <dbReference type="ARBA" id="ARBA00004797"/>
    </source>
</evidence>
<evidence type="ECO:0000259" key="7">
    <source>
        <dbReference type="PROSITE" id="PS51684"/>
    </source>
</evidence>
<feature type="domain" description="SAM-dependent methyltransferase TRM5/TYW2-type" evidence="7">
    <location>
        <begin position="146"/>
        <end position="407"/>
    </location>
</feature>
<comment type="pathway">
    <text evidence="1 6">tRNA modification; wybutosine-tRNA(Phe) biosynthesis.</text>
</comment>
<keyword evidence="3 6" id="KW-0949">S-adenosyl-L-methionine</keyword>
<dbReference type="PROSITE" id="PS51684">
    <property type="entry name" value="SAM_MT_TRM5_TYW2"/>
    <property type="match status" value="1"/>
</dbReference>
<evidence type="ECO:0000256" key="6">
    <source>
        <dbReference type="PIRNR" id="PIRNR038972"/>
    </source>
</evidence>
<reference evidence="9" key="1">
    <citation type="submission" date="2015-10" db="EMBL/GenBank/DDBJ databases">
        <authorList>
            <person name="Devillers H."/>
        </authorList>
    </citation>
    <scope>NUCLEOTIDE SEQUENCE [LARGE SCALE GENOMIC DNA]</scope>
</reference>
<dbReference type="AlphaFoldDB" id="A0A0P1KVD6"/>
<dbReference type="PANTHER" id="PTHR23245:SF25">
    <property type="entry name" value="TRNA WYBUTOSINE-SYNTHESIZING PROTEIN 2 HOMOLOG"/>
    <property type="match status" value="1"/>
</dbReference>
<dbReference type="GO" id="GO:0005737">
    <property type="term" value="C:cytoplasm"/>
    <property type="evidence" value="ECO:0007669"/>
    <property type="project" value="UniProtKB-SubCell"/>
</dbReference>
<comment type="function">
    <text evidence="6">S-adenosyl-L-methionine-dependent transferase that acts as a component of the wybutosine biosynthesis pathway. Wybutosine is a hyper modified guanosine with a tricyclic base found at the 3'-position adjacent to the anticodon of eukaryotic phenylalanine tRNA. Catalyzes the transfer of the alpha-amino-alpha-carboxypropyl (acp) group from S-adenosyl-L-methionine to the C-7 position of 4-demethylwyosine (imG-14) to produce wybutosine-86.</text>
</comment>
<comment type="catalytic activity">
    <reaction evidence="5">
        <text>4-demethylwyosine(37) in tRNA(Phe) + S-adenosyl-L-methionine = 4-demethyl-7-[(3S)-3-amino-3-carboxypropyl]wyosine(37) in tRNA(Phe) + S-methyl-5'-thioadenosine + H(+)</text>
        <dbReference type="Rhea" id="RHEA:36355"/>
        <dbReference type="Rhea" id="RHEA-COMP:10164"/>
        <dbReference type="Rhea" id="RHEA-COMP:10378"/>
        <dbReference type="ChEBI" id="CHEBI:15378"/>
        <dbReference type="ChEBI" id="CHEBI:17509"/>
        <dbReference type="ChEBI" id="CHEBI:59789"/>
        <dbReference type="ChEBI" id="CHEBI:64315"/>
        <dbReference type="ChEBI" id="CHEBI:73550"/>
        <dbReference type="EC" id="2.5.1.114"/>
    </reaction>
</comment>